<evidence type="ECO:0000313" key="2">
    <source>
        <dbReference type="EnsemblPlants" id="TuG1812G0600001125.01.T01"/>
    </source>
</evidence>
<feature type="transmembrane region" description="Helical" evidence="1">
    <location>
        <begin position="41"/>
        <end position="65"/>
    </location>
</feature>
<evidence type="ECO:0000313" key="3">
    <source>
        <dbReference type="Proteomes" id="UP000015106"/>
    </source>
</evidence>
<protein>
    <submittedName>
        <fullName evidence="2">Uncharacterized protein</fullName>
    </submittedName>
</protein>
<feature type="transmembrane region" description="Helical" evidence="1">
    <location>
        <begin position="7"/>
        <end position="29"/>
    </location>
</feature>
<dbReference type="EnsemblPlants" id="TuG1812G0600001125.01.T01">
    <property type="protein sequence ID" value="TuG1812G0600001125.01.T01"/>
    <property type="gene ID" value="TuG1812G0600001125.01"/>
</dbReference>
<keyword evidence="1" id="KW-0812">Transmembrane</keyword>
<reference evidence="2" key="3">
    <citation type="submission" date="2022-06" db="UniProtKB">
        <authorList>
            <consortium name="EnsemblPlants"/>
        </authorList>
    </citation>
    <scope>IDENTIFICATION</scope>
</reference>
<proteinExistence type="predicted"/>
<dbReference type="Proteomes" id="UP000015106">
    <property type="component" value="Chromosome 6"/>
</dbReference>
<reference evidence="2" key="2">
    <citation type="submission" date="2018-03" db="EMBL/GenBank/DDBJ databases">
        <title>The Triticum urartu genome reveals the dynamic nature of wheat genome evolution.</title>
        <authorList>
            <person name="Ling H."/>
            <person name="Ma B."/>
            <person name="Shi X."/>
            <person name="Liu H."/>
            <person name="Dong L."/>
            <person name="Sun H."/>
            <person name="Cao Y."/>
            <person name="Gao Q."/>
            <person name="Zheng S."/>
            <person name="Li Y."/>
            <person name="Yu Y."/>
            <person name="Du H."/>
            <person name="Qi M."/>
            <person name="Li Y."/>
            <person name="Yu H."/>
            <person name="Cui Y."/>
            <person name="Wang N."/>
            <person name="Chen C."/>
            <person name="Wu H."/>
            <person name="Zhao Y."/>
            <person name="Zhang J."/>
            <person name="Li Y."/>
            <person name="Zhou W."/>
            <person name="Zhang B."/>
            <person name="Hu W."/>
            <person name="Eijk M."/>
            <person name="Tang J."/>
            <person name="Witsenboer H."/>
            <person name="Zhao S."/>
            <person name="Li Z."/>
            <person name="Zhang A."/>
            <person name="Wang D."/>
            <person name="Liang C."/>
        </authorList>
    </citation>
    <scope>NUCLEOTIDE SEQUENCE [LARGE SCALE GENOMIC DNA]</scope>
    <source>
        <strain evidence="2">cv. G1812</strain>
    </source>
</reference>
<accession>A0A8R7URN4</accession>
<sequence length="217" mass="25385">MTNMVRWLFSTSRFTAFYLHLCIKFPYIYDFLLFSICQFLFIVRFISIILLPICNLFGASFIITLPPEIQDPQALAHLAGLNFYLSLYEQDPGWVTFIQNKLNHNTPLEDIPGRLKLFLMEEKLSSMRQDVIQEFVALYQRIGPYLPIEPYLVDEALRSYLDHIHATNSFTVLQASYQDLRENEGGSVFFRDDVSHNRDLLEAESSARRCLEVEQRI</sequence>
<keyword evidence="3" id="KW-1185">Reference proteome</keyword>
<keyword evidence="1" id="KW-1133">Transmembrane helix</keyword>
<dbReference type="Pfam" id="PF03317">
    <property type="entry name" value="ELF"/>
    <property type="match status" value="1"/>
</dbReference>
<name>A0A8R7URN4_TRIUA</name>
<dbReference type="Gramene" id="TuG1812G0600001125.01.T01">
    <property type="protein sequence ID" value="TuG1812G0600001125.01.T01"/>
    <property type="gene ID" value="TuG1812G0600001125.01"/>
</dbReference>
<evidence type="ECO:0000256" key="1">
    <source>
        <dbReference type="SAM" id="Phobius"/>
    </source>
</evidence>
<reference evidence="3" key="1">
    <citation type="journal article" date="2013" name="Nature">
        <title>Draft genome of the wheat A-genome progenitor Triticum urartu.</title>
        <authorList>
            <person name="Ling H.Q."/>
            <person name="Zhao S."/>
            <person name="Liu D."/>
            <person name="Wang J."/>
            <person name="Sun H."/>
            <person name="Zhang C."/>
            <person name="Fan H."/>
            <person name="Li D."/>
            <person name="Dong L."/>
            <person name="Tao Y."/>
            <person name="Gao C."/>
            <person name="Wu H."/>
            <person name="Li Y."/>
            <person name="Cui Y."/>
            <person name="Guo X."/>
            <person name="Zheng S."/>
            <person name="Wang B."/>
            <person name="Yu K."/>
            <person name="Liang Q."/>
            <person name="Yang W."/>
            <person name="Lou X."/>
            <person name="Chen J."/>
            <person name="Feng M."/>
            <person name="Jian J."/>
            <person name="Zhang X."/>
            <person name="Luo G."/>
            <person name="Jiang Y."/>
            <person name="Liu J."/>
            <person name="Wang Z."/>
            <person name="Sha Y."/>
            <person name="Zhang B."/>
            <person name="Wu H."/>
            <person name="Tang D."/>
            <person name="Shen Q."/>
            <person name="Xue P."/>
            <person name="Zou S."/>
            <person name="Wang X."/>
            <person name="Liu X."/>
            <person name="Wang F."/>
            <person name="Yang Y."/>
            <person name="An X."/>
            <person name="Dong Z."/>
            <person name="Zhang K."/>
            <person name="Zhang X."/>
            <person name="Luo M.C."/>
            <person name="Dvorak J."/>
            <person name="Tong Y."/>
            <person name="Wang J."/>
            <person name="Yang H."/>
            <person name="Li Z."/>
            <person name="Wang D."/>
            <person name="Zhang A."/>
            <person name="Wang J."/>
        </authorList>
    </citation>
    <scope>NUCLEOTIDE SEQUENCE</scope>
    <source>
        <strain evidence="3">cv. G1812</strain>
    </source>
</reference>
<dbReference type="AlphaFoldDB" id="A0A8R7URN4"/>
<organism evidence="2 3">
    <name type="scientific">Triticum urartu</name>
    <name type="common">Red wild einkorn</name>
    <name type="synonym">Crithodium urartu</name>
    <dbReference type="NCBI Taxonomy" id="4572"/>
    <lineage>
        <taxon>Eukaryota</taxon>
        <taxon>Viridiplantae</taxon>
        <taxon>Streptophyta</taxon>
        <taxon>Embryophyta</taxon>
        <taxon>Tracheophyta</taxon>
        <taxon>Spermatophyta</taxon>
        <taxon>Magnoliopsida</taxon>
        <taxon>Liliopsida</taxon>
        <taxon>Poales</taxon>
        <taxon>Poaceae</taxon>
        <taxon>BOP clade</taxon>
        <taxon>Pooideae</taxon>
        <taxon>Triticodae</taxon>
        <taxon>Triticeae</taxon>
        <taxon>Triticinae</taxon>
        <taxon>Triticum</taxon>
    </lineage>
</organism>
<dbReference type="InterPro" id="IPR004990">
    <property type="entry name" value="ELF"/>
</dbReference>
<keyword evidence="1" id="KW-0472">Membrane</keyword>